<evidence type="ECO:0000313" key="3">
    <source>
        <dbReference type="EMBL" id="BDD12211.1"/>
    </source>
</evidence>
<keyword evidence="1" id="KW-0732">Signal</keyword>
<dbReference type="EMBL" id="AP025317">
    <property type="protein sequence ID" value="BDD12211.1"/>
    <property type="molecule type" value="Genomic_DNA"/>
</dbReference>
<dbReference type="SUPFAM" id="SSF49299">
    <property type="entry name" value="PKD domain"/>
    <property type="match status" value="1"/>
</dbReference>
<gene>
    <name evidence="3" type="ORF">FUAX_46430</name>
</gene>
<proteinExistence type="predicted"/>
<dbReference type="InterPro" id="IPR035986">
    <property type="entry name" value="PKD_dom_sf"/>
</dbReference>
<accession>A0AAU9CSX9</accession>
<feature type="chain" id="PRO_5043650407" description="PKD/Chitinase domain-containing protein" evidence="1">
    <location>
        <begin position="22"/>
        <end position="122"/>
    </location>
</feature>
<dbReference type="KEGG" id="fax:FUAX_46430"/>
<geneLocation type="plasmid" evidence="3 4">
    <name>pFA3</name>
</geneLocation>
<evidence type="ECO:0000259" key="2">
    <source>
        <dbReference type="SMART" id="SM00089"/>
    </source>
</evidence>
<dbReference type="RefSeq" id="WP_338395353.1">
    <property type="nucleotide sequence ID" value="NZ_AP025317.1"/>
</dbReference>
<dbReference type="InterPro" id="IPR022409">
    <property type="entry name" value="PKD/Chitinase_dom"/>
</dbReference>
<dbReference type="AlphaFoldDB" id="A0AAU9CSX9"/>
<keyword evidence="3" id="KW-0614">Plasmid</keyword>
<sequence>MRKLWLLVFAVILALPISSCKKTTDDITDCLVADFGANFEWEVTGSSVPITVDFRYTSNVSPNIISYTWKFGDGTADGSGEKVTHEYAKAGIYQVTLYVKGKLDNGDECTKSMTKDVTVQPK</sequence>
<dbReference type="CDD" id="cd00146">
    <property type="entry name" value="PKD"/>
    <property type="match status" value="1"/>
</dbReference>
<feature type="domain" description="PKD/Chitinase" evidence="2">
    <location>
        <begin position="36"/>
        <end position="118"/>
    </location>
</feature>
<dbReference type="Pfam" id="PF18911">
    <property type="entry name" value="PKD_4"/>
    <property type="match status" value="1"/>
</dbReference>
<reference evidence="3 4" key="1">
    <citation type="submission" date="2021-12" db="EMBL/GenBank/DDBJ databases">
        <title>Genome sequencing of bacteria with rrn-lacking chromosome and rrn-plasmid.</title>
        <authorList>
            <person name="Anda M."/>
            <person name="Iwasaki W."/>
        </authorList>
    </citation>
    <scope>NUCLEOTIDE SEQUENCE [LARGE SCALE GENOMIC DNA]</scope>
    <source>
        <strain evidence="3 4">DSM 100852</strain>
        <plasmid evidence="3 4">pFA3</plasmid>
    </source>
</reference>
<protein>
    <recommendedName>
        <fullName evidence="2">PKD/Chitinase domain-containing protein</fullName>
    </recommendedName>
</protein>
<dbReference type="Gene3D" id="2.60.40.10">
    <property type="entry name" value="Immunoglobulins"/>
    <property type="match status" value="1"/>
</dbReference>
<dbReference type="InterPro" id="IPR013783">
    <property type="entry name" value="Ig-like_fold"/>
</dbReference>
<keyword evidence="4" id="KW-1185">Reference proteome</keyword>
<dbReference type="InterPro" id="IPR000601">
    <property type="entry name" value="PKD_dom"/>
</dbReference>
<dbReference type="SMART" id="SM00089">
    <property type="entry name" value="PKD"/>
    <property type="match status" value="1"/>
</dbReference>
<dbReference type="Proteomes" id="UP001348817">
    <property type="component" value="Plasmid pFA3"/>
</dbReference>
<feature type="signal peptide" evidence="1">
    <location>
        <begin position="1"/>
        <end position="21"/>
    </location>
</feature>
<evidence type="ECO:0000256" key="1">
    <source>
        <dbReference type="SAM" id="SignalP"/>
    </source>
</evidence>
<name>A0AAU9CSX9_9BACT</name>
<evidence type="ECO:0000313" key="4">
    <source>
        <dbReference type="Proteomes" id="UP001348817"/>
    </source>
</evidence>
<organism evidence="3 4">
    <name type="scientific">Fulvitalea axinellae</name>
    <dbReference type="NCBI Taxonomy" id="1182444"/>
    <lineage>
        <taxon>Bacteria</taxon>
        <taxon>Pseudomonadati</taxon>
        <taxon>Bacteroidota</taxon>
        <taxon>Cytophagia</taxon>
        <taxon>Cytophagales</taxon>
        <taxon>Persicobacteraceae</taxon>
        <taxon>Fulvitalea</taxon>
    </lineage>
</organism>